<evidence type="ECO:0000256" key="4">
    <source>
        <dbReference type="ARBA" id="ARBA00022801"/>
    </source>
</evidence>
<reference evidence="8" key="1">
    <citation type="submission" date="2014-03" db="EMBL/GenBank/DDBJ databases">
        <authorList>
            <person name="Aksoy S."/>
            <person name="Warren W."/>
            <person name="Wilson R.K."/>
        </authorList>
    </citation>
    <scope>NUCLEOTIDE SEQUENCE [LARGE SCALE GENOMIC DNA]</scope>
    <source>
        <strain evidence="8">IAEA</strain>
    </source>
</reference>
<dbReference type="STRING" id="37001.A0A1A9VZ12"/>
<dbReference type="GO" id="GO:0009253">
    <property type="term" value="P:peptidoglycan catabolic process"/>
    <property type="evidence" value="ECO:0007669"/>
    <property type="project" value="InterPro"/>
</dbReference>
<evidence type="ECO:0000313" key="7">
    <source>
        <dbReference type="EnsemblMetazoa" id="GBRI000021-PA"/>
    </source>
</evidence>
<reference evidence="7" key="2">
    <citation type="submission" date="2020-05" db="UniProtKB">
        <authorList>
            <consortium name="EnsemblMetazoa"/>
        </authorList>
    </citation>
    <scope>IDENTIFICATION</scope>
    <source>
        <strain evidence="7">IAEA</strain>
    </source>
</reference>
<dbReference type="InterPro" id="IPR034690">
    <property type="entry name" value="Endolysin_T4_type"/>
</dbReference>
<dbReference type="CDD" id="cd00737">
    <property type="entry name" value="lyz_endolysin_autolysin"/>
    <property type="match status" value="1"/>
</dbReference>
<dbReference type="InterPro" id="IPR023346">
    <property type="entry name" value="Lysozyme-like_dom_sf"/>
</dbReference>
<keyword evidence="8" id="KW-1185">Reference proteome</keyword>
<protein>
    <recommendedName>
        <fullName evidence="9">Lysozyme</fullName>
    </recommendedName>
</protein>
<evidence type="ECO:0000256" key="5">
    <source>
        <dbReference type="ARBA" id="ARBA00023200"/>
    </source>
</evidence>
<dbReference type="InterPro" id="IPR033907">
    <property type="entry name" value="Endolysin_autolysin"/>
</dbReference>
<dbReference type="PANTHER" id="PTHR38107:SF3">
    <property type="entry name" value="LYSOZYME RRRD-RELATED"/>
    <property type="match status" value="1"/>
</dbReference>
<accession>A0A1A9VZ12</accession>
<evidence type="ECO:0000313" key="8">
    <source>
        <dbReference type="Proteomes" id="UP000091820"/>
    </source>
</evidence>
<dbReference type="SUPFAM" id="SSF53955">
    <property type="entry name" value="Lysozyme-like"/>
    <property type="match status" value="1"/>
</dbReference>
<dbReference type="GO" id="GO:0042742">
    <property type="term" value="P:defense response to bacterium"/>
    <property type="evidence" value="ECO:0007669"/>
    <property type="project" value="UniProtKB-KW"/>
</dbReference>
<evidence type="ECO:0000256" key="3">
    <source>
        <dbReference type="ARBA" id="ARBA00022638"/>
    </source>
</evidence>
<dbReference type="Pfam" id="PF00959">
    <property type="entry name" value="Phage_lysozyme"/>
    <property type="match status" value="1"/>
</dbReference>
<dbReference type="PANTHER" id="PTHR38107">
    <property type="match status" value="1"/>
</dbReference>
<sequence length="143" mass="15472">MQISEKGQRLIQGFEACSLQAYQCSARVWTIGYGHTGGVKPGDRITVAQAEAWLAEDIAAAEKAVNTLVTVPLSQGQFDALCSFVFNVGRTAFASSTLLKKLNAGDVAGAADEFLRWVHAGPKALKGLKRRRTEERALFLPFS</sequence>
<dbReference type="InterPro" id="IPR023347">
    <property type="entry name" value="Lysozyme_dom_sf"/>
</dbReference>
<keyword evidence="5" id="KW-1035">Host cytoplasm</keyword>
<dbReference type="GO" id="GO:0003796">
    <property type="term" value="F:lysozyme activity"/>
    <property type="evidence" value="ECO:0007669"/>
    <property type="project" value="UniProtKB-EC"/>
</dbReference>
<keyword evidence="3" id="KW-0081">Bacteriolytic enzyme</keyword>
<name>A0A1A9VZ12_9MUSC</name>
<dbReference type="Proteomes" id="UP000091820">
    <property type="component" value="Unassembled WGS sequence"/>
</dbReference>
<evidence type="ECO:0000256" key="2">
    <source>
        <dbReference type="ARBA" id="ARBA00022529"/>
    </source>
</evidence>
<dbReference type="InterPro" id="IPR051018">
    <property type="entry name" value="Bacteriophage_GH24"/>
</dbReference>
<dbReference type="GO" id="GO:0016998">
    <property type="term" value="P:cell wall macromolecule catabolic process"/>
    <property type="evidence" value="ECO:0007669"/>
    <property type="project" value="InterPro"/>
</dbReference>
<evidence type="ECO:0000256" key="6">
    <source>
        <dbReference type="ARBA" id="ARBA00023295"/>
    </source>
</evidence>
<dbReference type="InterPro" id="IPR002196">
    <property type="entry name" value="Glyco_hydro_24"/>
</dbReference>
<dbReference type="Gene3D" id="1.10.530.40">
    <property type="match status" value="1"/>
</dbReference>
<keyword evidence="4" id="KW-0378">Hydrolase</keyword>
<organism evidence="7 8">
    <name type="scientific">Glossina brevipalpis</name>
    <dbReference type="NCBI Taxonomy" id="37001"/>
    <lineage>
        <taxon>Eukaryota</taxon>
        <taxon>Metazoa</taxon>
        <taxon>Ecdysozoa</taxon>
        <taxon>Arthropoda</taxon>
        <taxon>Hexapoda</taxon>
        <taxon>Insecta</taxon>
        <taxon>Pterygota</taxon>
        <taxon>Neoptera</taxon>
        <taxon>Endopterygota</taxon>
        <taxon>Diptera</taxon>
        <taxon>Brachycera</taxon>
        <taxon>Muscomorpha</taxon>
        <taxon>Hippoboscoidea</taxon>
        <taxon>Glossinidae</taxon>
        <taxon>Glossina</taxon>
    </lineage>
</organism>
<evidence type="ECO:0008006" key="9">
    <source>
        <dbReference type="Google" id="ProtNLM"/>
    </source>
</evidence>
<dbReference type="HAMAP" id="MF_04110">
    <property type="entry name" value="ENDOLYSIN_T4"/>
    <property type="match status" value="1"/>
</dbReference>
<dbReference type="EnsemblMetazoa" id="GBRI000021-RA">
    <property type="protein sequence ID" value="GBRI000021-PA"/>
    <property type="gene ID" value="GBRI000021"/>
</dbReference>
<evidence type="ECO:0000256" key="1">
    <source>
        <dbReference type="ARBA" id="ARBA00000632"/>
    </source>
</evidence>
<keyword evidence="6" id="KW-0326">Glycosidase</keyword>
<proteinExistence type="inferred from homology"/>
<dbReference type="GO" id="GO:0031640">
    <property type="term" value="P:killing of cells of another organism"/>
    <property type="evidence" value="ECO:0007669"/>
    <property type="project" value="UniProtKB-KW"/>
</dbReference>
<dbReference type="VEuPathDB" id="VectorBase:GBRI000021"/>
<keyword evidence="2" id="KW-0929">Antimicrobial</keyword>
<comment type="catalytic activity">
    <reaction evidence="1">
        <text>Hydrolysis of (1-&gt;4)-beta-linkages between N-acetylmuramic acid and N-acetyl-D-glucosamine residues in a peptidoglycan and between N-acetyl-D-glucosamine residues in chitodextrins.</text>
        <dbReference type="EC" id="3.2.1.17"/>
    </reaction>
</comment>
<dbReference type="AlphaFoldDB" id="A0A1A9VZ12"/>